<name>A0AA42APA0_PAPNU</name>
<proteinExistence type="predicted"/>
<dbReference type="AlphaFoldDB" id="A0AA42APA0"/>
<comment type="caution">
    <text evidence="1">The sequence shown here is derived from an EMBL/GenBank/DDBJ whole genome shotgun (WGS) entry which is preliminary data.</text>
</comment>
<keyword evidence="2" id="KW-1185">Reference proteome</keyword>
<dbReference type="Pfam" id="PF14009">
    <property type="entry name" value="PADRE"/>
    <property type="match status" value="1"/>
</dbReference>
<evidence type="ECO:0000313" key="1">
    <source>
        <dbReference type="EMBL" id="MCL7038728.1"/>
    </source>
</evidence>
<dbReference type="Proteomes" id="UP001177140">
    <property type="component" value="Unassembled WGS sequence"/>
</dbReference>
<protein>
    <recommendedName>
        <fullName evidence="3">DUF4228 domain protein</fullName>
    </recommendedName>
</protein>
<accession>A0AA42APA0</accession>
<dbReference type="EMBL" id="JAJJMA010193459">
    <property type="protein sequence ID" value="MCL7038728.1"/>
    <property type="molecule type" value="Genomic_DNA"/>
</dbReference>
<dbReference type="PANTHER" id="PTHR33052">
    <property type="entry name" value="DUF4228 DOMAIN PROTEIN-RELATED"/>
    <property type="match status" value="1"/>
</dbReference>
<sequence>MGNAMALCFYVNYKASTASSSSSAVKLIFWEGKTITFKGKKIAGEIMFEYPEMMVCHANSFYINHIIPALSISDELSAGQTYFILPIDPFAFKVLSISSLSSLASPSSGSKPKKPINLAECPFQYVRGSDGKMLIRVLPEFIMKLMVTSGNGNQDGSIVNSTSSNSFLCSTPELKKHYDVLVGCSKERVWSPKLETISECKKNITLTARLSPCRLLGLDVRRSTERLIKSN</sequence>
<evidence type="ECO:0000313" key="2">
    <source>
        <dbReference type="Proteomes" id="UP001177140"/>
    </source>
</evidence>
<dbReference type="InterPro" id="IPR025322">
    <property type="entry name" value="PADRE_dom"/>
</dbReference>
<evidence type="ECO:0008006" key="3">
    <source>
        <dbReference type="Google" id="ProtNLM"/>
    </source>
</evidence>
<organism evidence="1 2">
    <name type="scientific">Papaver nudicaule</name>
    <name type="common">Iceland poppy</name>
    <dbReference type="NCBI Taxonomy" id="74823"/>
    <lineage>
        <taxon>Eukaryota</taxon>
        <taxon>Viridiplantae</taxon>
        <taxon>Streptophyta</taxon>
        <taxon>Embryophyta</taxon>
        <taxon>Tracheophyta</taxon>
        <taxon>Spermatophyta</taxon>
        <taxon>Magnoliopsida</taxon>
        <taxon>Ranunculales</taxon>
        <taxon>Papaveraceae</taxon>
        <taxon>Papaveroideae</taxon>
        <taxon>Papaver</taxon>
    </lineage>
</organism>
<gene>
    <name evidence="1" type="ORF">MKW94_021921</name>
</gene>
<reference evidence="1" key="1">
    <citation type="submission" date="2022-03" db="EMBL/GenBank/DDBJ databases">
        <title>A functionally conserved STORR gene fusion in Papaver species that diverged 16.8 million years ago.</title>
        <authorList>
            <person name="Catania T."/>
        </authorList>
    </citation>
    <scope>NUCLEOTIDE SEQUENCE</scope>
    <source>
        <strain evidence="1">S-191538</strain>
    </source>
</reference>